<dbReference type="CDD" id="cd02440">
    <property type="entry name" value="AdoMet_MTases"/>
    <property type="match status" value="1"/>
</dbReference>
<dbReference type="SUPFAM" id="SSF53335">
    <property type="entry name" value="S-adenosyl-L-methionine-dependent methyltransferases"/>
    <property type="match status" value="1"/>
</dbReference>
<reference evidence="1 2" key="1">
    <citation type="journal article" date="2015" name="Genome Announc.">
        <title>Expanding the biotechnology potential of lactobacilli through comparative genomics of 213 strains and associated genera.</title>
        <authorList>
            <person name="Sun Z."/>
            <person name="Harris H.M."/>
            <person name="McCann A."/>
            <person name="Guo C."/>
            <person name="Argimon S."/>
            <person name="Zhang W."/>
            <person name="Yang X."/>
            <person name="Jeffery I.B."/>
            <person name="Cooney J.C."/>
            <person name="Kagawa T.F."/>
            <person name="Liu W."/>
            <person name="Song Y."/>
            <person name="Salvetti E."/>
            <person name="Wrobel A."/>
            <person name="Rasinkangas P."/>
            <person name="Parkhill J."/>
            <person name="Rea M.C."/>
            <person name="O'Sullivan O."/>
            <person name="Ritari J."/>
            <person name="Douillard F.P."/>
            <person name="Paul Ross R."/>
            <person name="Yang R."/>
            <person name="Briner A.E."/>
            <person name="Felis G.E."/>
            <person name="de Vos W.M."/>
            <person name="Barrangou R."/>
            <person name="Klaenhammer T.R."/>
            <person name="Caufield P.W."/>
            <person name="Cui Y."/>
            <person name="Zhang H."/>
            <person name="O'Toole P.W."/>
        </authorList>
    </citation>
    <scope>NUCLEOTIDE SEQUENCE [LARGE SCALE GENOMIC DNA]</scope>
    <source>
        <strain evidence="1 2">DSM 23927</strain>
    </source>
</reference>
<dbReference type="OrthoDB" id="9808140at2"/>
<sequence>MANPAVNTILAHMLHDETSDIQAVQTTHRLALIDAWQIQPGEHILEIGSGQGDMLAALAYAVGPTGQVTGVDIASRDYGAPYTIGQAIDALLATDYGPRLRVYFNRDISQGTDFLNETHFDRVVLAHSLWYFDSLAQLAETLRVAKALSSEILLAEWDLEMTAAAQQNHYIAASVQGQLRLFSPHSKANIRTLITKPQVNDLARQLQLTVADQGVVVDPAMQDGQWEVSYVQSAFTPDKVINRGASPEIATFLTDQVALIHGRTVPLNTFWFRLQDH</sequence>
<dbReference type="InterPro" id="IPR029063">
    <property type="entry name" value="SAM-dependent_MTases_sf"/>
</dbReference>
<gene>
    <name evidence="1" type="ORF">FC34_GL000544</name>
</gene>
<protein>
    <submittedName>
        <fullName evidence="1">SAM-dependent methyltransferase</fullName>
    </submittedName>
</protein>
<name>A0A0R2B0C7_9LACO</name>
<dbReference type="EMBL" id="AYZQ01000001">
    <property type="protein sequence ID" value="KRM72832.1"/>
    <property type="molecule type" value="Genomic_DNA"/>
</dbReference>
<accession>A0A0R2B0C7</accession>
<dbReference type="Proteomes" id="UP000051672">
    <property type="component" value="Unassembled WGS sequence"/>
</dbReference>
<proteinExistence type="predicted"/>
<dbReference type="Pfam" id="PF13489">
    <property type="entry name" value="Methyltransf_23"/>
    <property type="match status" value="1"/>
</dbReference>
<evidence type="ECO:0000313" key="1">
    <source>
        <dbReference type="EMBL" id="KRM72832.1"/>
    </source>
</evidence>
<dbReference type="Gene3D" id="3.40.50.150">
    <property type="entry name" value="Vaccinia Virus protein VP39"/>
    <property type="match status" value="1"/>
</dbReference>
<dbReference type="PATRIC" id="fig|1423727.3.peg.547"/>
<dbReference type="GO" id="GO:0008168">
    <property type="term" value="F:methyltransferase activity"/>
    <property type="evidence" value="ECO:0007669"/>
    <property type="project" value="UniProtKB-KW"/>
</dbReference>
<dbReference type="AlphaFoldDB" id="A0A0R2B0C7"/>
<keyword evidence="1" id="KW-0808">Transferase</keyword>
<evidence type="ECO:0000313" key="2">
    <source>
        <dbReference type="Proteomes" id="UP000051672"/>
    </source>
</evidence>
<dbReference type="RefSeq" id="WP_057893843.1">
    <property type="nucleotide sequence ID" value="NZ_AYZQ01000001.1"/>
</dbReference>
<comment type="caution">
    <text evidence="1">The sequence shown here is derived from an EMBL/GenBank/DDBJ whole genome shotgun (WGS) entry which is preliminary data.</text>
</comment>
<keyword evidence="1" id="KW-0489">Methyltransferase</keyword>
<dbReference type="GO" id="GO:0032259">
    <property type="term" value="P:methylation"/>
    <property type="evidence" value="ECO:0007669"/>
    <property type="project" value="UniProtKB-KW"/>
</dbReference>
<dbReference type="STRING" id="1423727.FC34_GL000544"/>
<keyword evidence="2" id="KW-1185">Reference proteome</keyword>
<organism evidence="1 2">
    <name type="scientific">Lacticaseibacillus brantae DSM 23927</name>
    <dbReference type="NCBI Taxonomy" id="1423727"/>
    <lineage>
        <taxon>Bacteria</taxon>
        <taxon>Bacillati</taxon>
        <taxon>Bacillota</taxon>
        <taxon>Bacilli</taxon>
        <taxon>Lactobacillales</taxon>
        <taxon>Lactobacillaceae</taxon>
        <taxon>Lacticaseibacillus</taxon>
    </lineage>
</organism>